<proteinExistence type="predicted"/>
<dbReference type="EMBL" id="LRDH01000095">
    <property type="protein sequence ID" value="PPV16035.1"/>
    <property type="molecule type" value="Genomic_DNA"/>
</dbReference>
<evidence type="ECO:0000313" key="2">
    <source>
        <dbReference type="Proteomes" id="UP000238081"/>
    </source>
</evidence>
<accession>A0A2S7FD27</accession>
<reference evidence="1 2" key="1">
    <citation type="submission" date="2016-01" db="EMBL/GenBank/DDBJ databases">
        <title>Characterization of the Clostridium difficile lineages that are prevalent in Hong Kong and China.</title>
        <authorList>
            <person name="Kwok J.S.-L."/>
            <person name="Lam W.-Y."/>
            <person name="Ip M."/>
            <person name="Chan T.-F."/>
            <person name="Hawkey P.M."/>
            <person name="Tsui S.K.-W."/>
        </authorList>
    </citation>
    <scope>NUCLEOTIDE SEQUENCE [LARGE SCALE GENOMIC DNA]</scope>
    <source>
        <strain evidence="1 2">300064</strain>
    </source>
</reference>
<dbReference type="RefSeq" id="WP_043664828.1">
    <property type="nucleotide sequence ID" value="NZ_JBAMGI010000019.1"/>
</dbReference>
<gene>
    <name evidence="1" type="ORF">AWN73_10830</name>
</gene>
<sequence>MFNVKEMIYSRSRDGKRSLRIVKENGTEISKEYEFKNIPEEFKLLENLHNDAIFARRKFNDLRYDSAIVIDYKKLPIEVKEKIIEEIKKR</sequence>
<organism evidence="1 2">
    <name type="scientific">Clostridium butyricum</name>
    <dbReference type="NCBI Taxonomy" id="1492"/>
    <lineage>
        <taxon>Bacteria</taxon>
        <taxon>Bacillati</taxon>
        <taxon>Bacillota</taxon>
        <taxon>Clostridia</taxon>
        <taxon>Eubacteriales</taxon>
        <taxon>Clostridiaceae</taxon>
        <taxon>Clostridium</taxon>
    </lineage>
</organism>
<comment type="caution">
    <text evidence="1">The sequence shown here is derived from an EMBL/GenBank/DDBJ whole genome shotgun (WGS) entry which is preliminary data.</text>
</comment>
<evidence type="ECO:0000313" key="1">
    <source>
        <dbReference type="EMBL" id="PPV16035.1"/>
    </source>
</evidence>
<dbReference type="AlphaFoldDB" id="A0A2S7FD27"/>
<dbReference type="Proteomes" id="UP000238081">
    <property type="component" value="Unassembled WGS sequence"/>
</dbReference>
<protein>
    <submittedName>
        <fullName evidence="1">Uncharacterized protein</fullName>
    </submittedName>
</protein>
<name>A0A2S7FD27_CLOBU</name>